<evidence type="ECO:0000256" key="1">
    <source>
        <dbReference type="SAM" id="MobiDB-lite"/>
    </source>
</evidence>
<feature type="region of interest" description="Disordered" evidence="1">
    <location>
        <begin position="256"/>
        <end position="357"/>
    </location>
</feature>
<dbReference type="EMBL" id="ML213503">
    <property type="protein sequence ID" value="TFK56737.1"/>
    <property type="molecule type" value="Genomic_DNA"/>
</dbReference>
<organism evidence="2 3">
    <name type="scientific">Heliocybe sulcata</name>
    <dbReference type="NCBI Taxonomy" id="5364"/>
    <lineage>
        <taxon>Eukaryota</taxon>
        <taxon>Fungi</taxon>
        <taxon>Dikarya</taxon>
        <taxon>Basidiomycota</taxon>
        <taxon>Agaricomycotina</taxon>
        <taxon>Agaricomycetes</taxon>
        <taxon>Gloeophyllales</taxon>
        <taxon>Gloeophyllaceae</taxon>
        <taxon>Heliocybe</taxon>
    </lineage>
</organism>
<feature type="compositionally biased region" description="Basic and acidic residues" evidence="1">
    <location>
        <begin position="207"/>
        <end position="217"/>
    </location>
</feature>
<dbReference type="OrthoDB" id="2537650at2759"/>
<feature type="region of interest" description="Disordered" evidence="1">
    <location>
        <begin position="1"/>
        <end position="138"/>
    </location>
</feature>
<reference evidence="2 3" key="1">
    <citation type="journal article" date="2019" name="Nat. Ecol. Evol.">
        <title>Megaphylogeny resolves global patterns of mushroom evolution.</title>
        <authorList>
            <person name="Varga T."/>
            <person name="Krizsan K."/>
            <person name="Foldi C."/>
            <person name="Dima B."/>
            <person name="Sanchez-Garcia M."/>
            <person name="Sanchez-Ramirez S."/>
            <person name="Szollosi G.J."/>
            <person name="Szarkandi J.G."/>
            <person name="Papp V."/>
            <person name="Albert L."/>
            <person name="Andreopoulos W."/>
            <person name="Angelini C."/>
            <person name="Antonin V."/>
            <person name="Barry K.W."/>
            <person name="Bougher N.L."/>
            <person name="Buchanan P."/>
            <person name="Buyck B."/>
            <person name="Bense V."/>
            <person name="Catcheside P."/>
            <person name="Chovatia M."/>
            <person name="Cooper J."/>
            <person name="Damon W."/>
            <person name="Desjardin D."/>
            <person name="Finy P."/>
            <person name="Geml J."/>
            <person name="Haridas S."/>
            <person name="Hughes K."/>
            <person name="Justo A."/>
            <person name="Karasinski D."/>
            <person name="Kautmanova I."/>
            <person name="Kiss B."/>
            <person name="Kocsube S."/>
            <person name="Kotiranta H."/>
            <person name="LaButti K.M."/>
            <person name="Lechner B.E."/>
            <person name="Liimatainen K."/>
            <person name="Lipzen A."/>
            <person name="Lukacs Z."/>
            <person name="Mihaltcheva S."/>
            <person name="Morgado L.N."/>
            <person name="Niskanen T."/>
            <person name="Noordeloos M.E."/>
            <person name="Ohm R.A."/>
            <person name="Ortiz-Santana B."/>
            <person name="Ovrebo C."/>
            <person name="Racz N."/>
            <person name="Riley R."/>
            <person name="Savchenko A."/>
            <person name="Shiryaev A."/>
            <person name="Soop K."/>
            <person name="Spirin V."/>
            <person name="Szebenyi C."/>
            <person name="Tomsovsky M."/>
            <person name="Tulloss R.E."/>
            <person name="Uehling J."/>
            <person name="Grigoriev I.V."/>
            <person name="Vagvolgyi C."/>
            <person name="Papp T."/>
            <person name="Martin F.M."/>
            <person name="Miettinen O."/>
            <person name="Hibbett D.S."/>
            <person name="Nagy L.G."/>
        </authorList>
    </citation>
    <scope>NUCLEOTIDE SEQUENCE [LARGE SCALE GENOMIC DNA]</scope>
    <source>
        <strain evidence="2 3">OMC1185</strain>
    </source>
</reference>
<feature type="compositionally biased region" description="Polar residues" evidence="1">
    <location>
        <begin position="322"/>
        <end position="336"/>
    </location>
</feature>
<sequence>MLGSWFTAKSRREGDTGDSSNDLLSPPRRPSVSQPDGEDLSRDAPAVLSNPHDTILADLMGRSRDTVSPPNANAGAQQGSPIQHGQQEQGSSGVTSAMTAPVPVPASETLYDPFTGAPLGTIHAPESAAGEDPEATRDQLWSHLSQIRELQSDIAAMHVTMEKIGQPDRKRNRKGKAERIVTAALRLRERESVWDTEGEGDTVPGIDTDKTGKKARDQDFDKLADRFAGRKEAINEIMNKLDQLSQAVTQFHALREPSIDFSSRANTATTDPTPTTSPVAQAPAAAAAPPSGHPDLPDVLFSPMQPPPHSDSHPSDTAPSTQPNTSNQLGILLTQQGEDHPVLLDSPSSMESGLPRT</sequence>
<evidence type="ECO:0000313" key="2">
    <source>
        <dbReference type="EMBL" id="TFK56737.1"/>
    </source>
</evidence>
<name>A0A5C3NII5_9AGAM</name>
<feature type="region of interest" description="Disordered" evidence="1">
    <location>
        <begin position="192"/>
        <end position="217"/>
    </location>
</feature>
<accession>A0A5C3NII5</accession>
<gene>
    <name evidence="2" type="ORF">OE88DRAFT_1650173</name>
</gene>
<evidence type="ECO:0000313" key="3">
    <source>
        <dbReference type="Proteomes" id="UP000305948"/>
    </source>
</evidence>
<feature type="compositionally biased region" description="Low complexity" evidence="1">
    <location>
        <begin position="267"/>
        <end position="290"/>
    </location>
</feature>
<proteinExistence type="predicted"/>
<dbReference type="AlphaFoldDB" id="A0A5C3NII5"/>
<feature type="compositionally biased region" description="Polar residues" evidence="1">
    <location>
        <begin position="66"/>
        <end position="98"/>
    </location>
</feature>
<protein>
    <submittedName>
        <fullName evidence="2">Uncharacterized protein</fullName>
    </submittedName>
</protein>
<keyword evidence="3" id="KW-1185">Reference proteome</keyword>
<dbReference type="Proteomes" id="UP000305948">
    <property type="component" value="Unassembled WGS sequence"/>
</dbReference>